<dbReference type="OrthoDB" id="545125at2"/>
<dbReference type="InterPro" id="IPR016169">
    <property type="entry name" value="FAD-bd_PCMH_sub2"/>
</dbReference>
<dbReference type="PANTHER" id="PTHR42973:SF39">
    <property type="entry name" value="FAD-BINDING PCMH-TYPE DOMAIN-CONTAINING PROTEIN"/>
    <property type="match status" value="1"/>
</dbReference>
<protein>
    <submittedName>
        <fullName evidence="7">FAD/FMN-containing dehydrogenase</fullName>
    </submittedName>
</protein>
<accession>A0A4R7CY88</accession>
<dbReference type="Proteomes" id="UP000295274">
    <property type="component" value="Unassembled WGS sequence"/>
</dbReference>
<dbReference type="InterPro" id="IPR016167">
    <property type="entry name" value="FAD-bd_PCMH_sub1"/>
</dbReference>
<dbReference type="PROSITE" id="PS51387">
    <property type="entry name" value="FAD_PCMH"/>
    <property type="match status" value="1"/>
</dbReference>
<dbReference type="GO" id="GO:0071949">
    <property type="term" value="F:FAD binding"/>
    <property type="evidence" value="ECO:0007669"/>
    <property type="project" value="InterPro"/>
</dbReference>
<feature type="domain" description="FAD-binding PCMH-type" evidence="6">
    <location>
        <begin position="34"/>
        <end position="205"/>
    </location>
</feature>
<dbReference type="Pfam" id="PF08031">
    <property type="entry name" value="BBE"/>
    <property type="match status" value="1"/>
</dbReference>
<dbReference type="InterPro" id="IPR006094">
    <property type="entry name" value="Oxid_FAD_bind_N"/>
</dbReference>
<evidence type="ECO:0000313" key="7">
    <source>
        <dbReference type="EMBL" id="TDS12852.1"/>
    </source>
</evidence>
<dbReference type="RefSeq" id="WP_133674272.1">
    <property type="nucleotide sequence ID" value="NZ_SNZW01000017.1"/>
</dbReference>
<dbReference type="Gene3D" id="3.40.462.20">
    <property type="match status" value="1"/>
</dbReference>
<dbReference type="InterPro" id="IPR036318">
    <property type="entry name" value="FAD-bd_PCMH-like_sf"/>
</dbReference>
<evidence type="ECO:0000256" key="1">
    <source>
        <dbReference type="ARBA" id="ARBA00001974"/>
    </source>
</evidence>
<comment type="caution">
    <text evidence="7">The sequence shown here is derived from an EMBL/GenBank/DDBJ whole genome shotgun (WGS) entry which is preliminary data.</text>
</comment>
<comment type="cofactor">
    <cofactor evidence="1">
        <name>FAD</name>
        <dbReference type="ChEBI" id="CHEBI:57692"/>
    </cofactor>
</comment>
<keyword evidence="8" id="KW-1185">Reference proteome</keyword>
<comment type="similarity">
    <text evidence="2">Belongs to the oxygen-dependent FAD-linked oxidoreductase family.</text>
</comment>
<keyword evidence="5" id="KW-0560">Oxidoreductase</keyword>
<evidence type="ECO:0000259" key="6">
    <source>
        <dbReference type="PROSITE" id="PS51387"/>
    </source>
</evidence>
<dbReference type="InterPro" id="IPR012951">
    <property type="entry name" value="BBE"/>
</dbReference>
<reference evidence="7 8" key="1">
    <citation type="submission" date="2019-03" db="EMBL/GenBank/DDBJ databases">
        <title>Genomic Encyclopedia of Type Strains, Phase III (KMG-III): the genomes of soil and plant-associated and newly described type strains.</title>
        <authorList>
            <person name="Whitman W."/>
        </authorList>
    </citation>
    <scope>NUCLEOTIDE SEQUENCE [LARGE SCALE GENOMIC DNA]</scope>
    <source>
        <strain evidence="7 8">CECT 8455</strain>
    </source>
</reference>
<dbReference type="InterPro" id="IPR016166">
    <property type="entry name" value="FAD-bd_PCMH"/>
</dbReference>
<evidence type="ECO:0000256" key="3">
    <source>
        <dbReference type="ARBA" id="ARBA00022630"/>
    </source>
</evidence>
<dbReference type="Gene3D" id="3.30.43.10">
    <property type="entry name" value="Uridine Diphospho-n-acetylenolpyruvylglucosamine Reductase, domain 2"/>
    <property type="match status" value="1"/>
</dbReference>
<evidence type="ECO:0000256" key="5">
    <source>
        <dbReference type="ARBA" id="ARBA00023002"/>
    </source>
</evidence>
<keyword evidence="3" id="KW-0285">Flavoprotein</keyword>
<dbReference type="SUPFAM" id="SSF56176">
    <property type="entry name" value="FAD-binding/transporter-associated domain-like"/>
    <property type="match status" value="1"/>
</dbReference>
<dbReference type="AlphaFoldDB" id="A0A4R7CY88"/>
<dbReference type="PROSITE" id="PS00862">
    <property type="entry name" value="OX2_COVAL_FAD"/>
    <property type="match status" value="1"/>
</dbReference>
<evidence type="ECO:0000313" key="8">
    <source>
        <dbReference type="Proteomes" id="UP000295274"/>
    </source>
</evidence>
<dbReference type="Pfam" id="PF01565">
    <property type="entry name" value="FAD_binding_4"/>
    <property type="match status" value="1"/>
</dbReference>
<evidence type="ECO:0000256" key="2">
    <source>
        <dbReference type="ARBA" id="ARBA00005466"/>
    </source>
</evidence>
<dbReference type="InterPro" id="IPR050416">
    <property type="entry name" value="FAD-linked_Oxidoreductase"/>
</dbReference>
<dbReference type="EMBL" id="SNZW01000017">
    <property type="protein sequence ID" value="TDS12852.1"/>
    <property type="molecule type" value="Genomic_DNA"/>
</dbReference>
<sequence length="456" mass="50790">MEKLIEALRNNTQGQVILPQDHGYDKARAIYNAMIDKRPAIILKCKDKEDVVQMVKIARENNLEVSVRSGGHNGAGLSLVNDGLVIDLSEMKSIKINPSEKTALVEPGNTLHDLDKATHEHGLALPVGINGTTGVAGLTLGGGLGYLSRKGGLAIDNLLEAEVVLASGELVTANATSHPDLFWALRGGGGNFGVVTSFTFNLLPIKNVYAGPMFWPLEQAEEVMKFYDKITKNATNDLYGFFAFLTVPPAEPFPEHLHMKKVCGIVWCYTGDMEKAAEVFDPIRAFGPPILDFVTELPMPALNGMFDELYPPGYQWYWKGNYFDELTDECIQEHIKHGSQLPTMFSTMHLYPIDGKVHETAQEDTAWANRGARWAQVIVGVSPDPAEADKITKWSRDYNEAMKPYALGGGYVNFMMQDDQARVKESYGVNFDRLRKIKKKYDPDNFFHMNQNIKPE</sequence>
<evidence type="ECO:0000256" key="4">
    <source>
        <dbReference type="ARBA" id="ARBA00022827"/>
    </source>
</evidence>
<proteinExistence type="inferred from homology"/>
<gene>
    <name evidence="7" type="ORF">DFQ03_3311</name>
</gene>
<organism evidence="7 8">
    <name type="scientific">Maribacter caenipelagi</name>
    <dbReference type="NCBI Taxonomy" id="1447781"/>
    <lineage>
        <taxon>Bacteria</taxon>
        <taxon>Pseudomonadati</taxon>
        <taxon>Bacteroidota</taxon>
        <taxon>Flavobacteriia</taxon>
        <taxon>Flavobacteriales</taxon>
        <taxon>Flavobacteriaceae</taxon>
        <taxon>Maribacter</taxon>
    </lineage>
</organism>
<keyword evidence="4" id="KW-0274">FAD</keyword>
<name>A0A4R7CY88_9FLAO</name>
<dbReference type="PANTHER" id="PTHR42973">
    <property type="entry name" value="BINDING OXIDOREDUCTASE, PUTATIVE (AFU_ORTHOLOGUE AFUA_1G17690)-RELATED"/>
    <property type="match status" value="1"/>
</dbReference>
<dbReference type="GO" id="GO:0016491">
    <property type="term" value="F:oxidoreductase activity"/>
    <property type="evidence" value="ECO:0007669"/>
    <property type="project" value="UniProtKB-KW"/>
</dbReference>
<dbReference type="InterPro" id="IPR006093">
    <property type="entry name" value="Oxy_OxRdtase_FAD_BS"/>
</dbReference>
<dbReference type="Gene3D" id="3.30.465.10">
    <property type="match status" value="1"/>
</dbReference>